<sequence length="279" mass="31029">MNLSHKITAINIHLEQSVDSLEDSKVKEALKYSLLSGGKRLRPVMLLSLLEDLGVNMSIGMDAACALECIHAYSLVHDDLPALDNDDLRRGKPTNHKVYGEDFAILAGDALLTFAFQLVSDCDNAKDCVGILAKQAGSNGMILGQELDILDDIHTLEELLKCYELKTGCLFNASLEMAVVLAQRNDLRPFASKLGRNLGIAFQIQDDLLEVTQSSEIIGKSVQSDLIRNKKTILSFMSLDKAQLYLDDLFKTIFDLMHDNHLSNQSLYELVKTIDKRIM</sequence>
<dbReference type="PANTHER" id="PTHR43281">
    <property type="entry name" value="FARNESYL DIPHOSPHATE SYNTHASE"/>
    <property type="match status" value="1"/>
</dbReference>
<evidence type="ECO:0000256" key="1">
    <source>
        <dbReference type="ARBA" id="ARBA00001946"/>
    </source>
</evidence>
<dbReference type="GO" id="GO:0016114">
    <property type="term" value="P:terpenoid biosynthetic process"/>
    <property type="evidence" value="ECO:0007669"/>
    <property type="project" value="UniProtKB-ARBA"/>
</dbReference>
<evidence type="ECO:0000256" key="2">
    <source>
        <dbReference type="ARBA" id="ARBA00006706"/>
    </source>
</evidence>
<evidence type="ECO:0000256" key="10">
    <source>
        <dbReference type="ARBA" id="ARBA00032873"/>
    </source>
</evidence>
<dbReference type="EMBL" id="CP013213">
    <property type="protein sequence ID" value="AMC93333.1"/>
    <property type="molecule type" value="Genomic_DNA"/>
</dbReference>
<evidence type="ECO:0000256" key="5">
    <source>
        <dbReference type="ARBA" id="ARBA00022679"/>
    </source>
</evidence>
<evidence type="ECO:0000256" key="9">
    <source>
        <dbReference type="ARBA" id="ARBA00032380"/>
    </source>
</evidence>
<dbReference type="SFLD" id="SFLDS00005">
    <property type="entry name" value="Isoprenoid_Synthase_Type_I"/>
    <property type="match status" value="1"/>
</dbReference>
<dbReference type="SFLD" id="SFLDG01017">
    <property type="entry name" value="Polyprenyl_Transferase_Like"/>
    <property type="match status" value="1"/>
</dbReference>
<gene>
    <name evidence="13" type="ORF">AOC36_04885</name>
</gene>
<keyword evidence="7" id="KW-0460">Magnesium</keyword>
<keyword evidence="8" id="KW-0414">Isoprene biosynthesis</keyword>
<organism evidence="13 14">
    <name type="scientific">Erysipelothrix larvae</name>
    <dbReference type="NCBI Taxonomy" id="1514105"/>
    <lineage>
        <taxon>Bacteria</taxon>
        <taxon>Bacillati</taxon>
        <taxon>Bacillota</taxon>
        <taxon>Erysipelotrichia</taxon>
        <taxon>Erysipelotrichales</taxon>
        <taxon>Erysipelotrichaceae</taxon>
        <taxon>Erysipelothrix</taxon>
    </lineage>
</organism>
<dbReference type="GO" id="GO:0004337">
    <property type="term" value="F:(2E,6E)-farnesyl diphosphate synthase activity"/>
    <property type="evidence" value="ECO:0007669"/>
    <property type="project" value="UniProtKB-EC"/>
</dbReference>
<dbReference type="KEGG" id="erl:AOC36_04885"/>
<dbReference type="InterPro" id="IPR000092">
    <property type="entry name" value="Polyprenyl_synt"/>
</dbReference>
<keyword evidence="14" id="KW-1185">Reference proteome</keyword>
<evidence type="ECO:0000256" key="7">
    <source>
        <dbReference type="ARBA" id="ARBA00022842"/>
    </source>
</evidence>
<dbReference type="InterPro" id="IPR008949">
    <property type="entry name" value="Isoprenoid_synthase_dom_sf"/>
</dbReference>
<comment type="cofactor">
    <cofactor evidence="1">
        <name>Mg(2+)</name>
        <dbReference type="ChEBI" id="CHEBI:18420"/>
    </cofactor>
</comment>
<keyword evidence="5 12" id="KW-0808">Transferase</keyword>
<dbReference type="PANTHER" id="PTHR43281:SF1">
    <property type="entry name" value="FARNESYL DIPHOSPHATE SYNTHASE"/>
    <property type="match status" value="1"/>
</dbReference>
<reference evidence="13 14" key="1">
    <citation type="submission" date="2015-10" db="EMBL/GenBank/DDBJ databases">
        <title>Erysipelothrix larvae sp. LV19 isolated from the larval gut of the rhinoceros beetle, Trypoxylus dichotomus.</title>
        <authorList>
            <person name="Lim S."/>
            <person name="Kim B.-C."/>
        </authorList>
    </citation>
    <scope>NUCLEOTIDE SEQUENCE [LARGE SCALE GENOMIC DNA]</scope>
    <source>
        <strain evidence="13 14">LV19</strain>
    </source>
</reference>
<evidence type="ECO:0000313" key="13">
    <source>
        <dbReference type="EMBL" id="AMC93333.1"/>
    </source>
</evidence>
<dbReference type="SUPFAM" id="SSF48576">
    <property type="entry name" value="Terpenoid synthases"/>
    <property type="match status" value="1"/>
</dbReference>
<dbReference type="OrthoDB" id="9805316at2"/>
<evidence type="ECO:0000313" key="14">
    <source>
        <dbReference type="Proteomes" id="UP000063781"/>
    </source>
</evidence>
<dbReference type="InterPro" id="IPR033749">
    <property type="entry name" value="Polyprenyl_synt_CS"/>
</dbReference>
<dbReference type="AlphaFoldDB" id="A0A120JTM5"/>
<evidence type="ECO:0000256" key="6">
    <source>
        <dbReference type="ARBA" id="ARBA00022723"/>
    </source>
</evidence>
<dbReference type="PROSITE" id="PS00723">
    <property type="entry name" value="POLYPRENYL_SYNTHASE_1"/>
    <property type="match status" value="1"/>
</dbReference>
<evidence type="ECO:0000256" key="11">
    <source>
        <dbReference type="ARBA" id="ARBA00049399"/>
    </source>
</evidence>
<comment type="catalytic activity">
    <reaction evidence="11">
        <text>isopentenyl diphosphate + (2E)-geranyl diphosphate = (2E,6E)-farnesyl diphosphate + diphosphate</text>
        <dbReference type="Rhea" id="RHEA:19361"/>
        <dbReference type="ChEBI" id="CHEBI:33019"/>
        <dbReference type="ChEBI" id="CHEBI:58057"/>
        <dbReference type="ChEBI" id="CHEBI:128769"/>
        <dbReference type="ChEBI" id="CHEBI:175763"/>
        <dbReference type="EC" id="2.5.1.10"/>
    </reaction>
</comment>
<dbReference type="FunFam" id="1.10.600.10:FF:000001">
    <property type="entry name" value="Geranylgeranyl diphosphate synthase"/>
    <property type="match status" value="1"/>
</dbReference>
<dbReference type="CDD" id="cd00685">
    <property type="entry name" value="Trans_IPPS_HT"/>
    <property type="match status" value="1"/>
</dbReference>
<dbReference type="Pfam" id="PF00348">
    <property type="entry name" value="polyprenyl_synt"/>
    <property type="match status" value="1"/>
</dbReference>
<protein>
    <recommendedName>
        <fullName evidence="4">Farnesyl diphosphate synthase</fullName>
        <ecNumber evidence="3">2.5.1.10</ecNumber>
    </recommendedName>
    <alternativeName>
        <fullName evidence="10">(2E,6E)-farnesyl diphosphate synthase</fullName>
    </alternativeName>
    <alternativeName>
        <fullName evidence="9">Geranyltranstransferase</fullName>
    </alternativeName>
</protein>
<dbReference type="Proteomes" id="UP000063781">
    <property type="component" value="Chromosome"/>
</dbReference>
<dbReference type="Gene3D" id="1.10.600.10">
    <property type="entry name" value="Farnesyl Diphosphate Synthase"/>
    <property type="match status" value="1"/>
</dbReference>
<dbReference type="RefSeq" id="WP_067632001.1">
    <property type="nucleotide sequence ID" value="NZ_CP013213.1"/>
</dbReference>
<proteinExistence type="inferred from homology"/>
<name>A0A120JTM5_9FIRM</name>
<evidence type="ECO:0000256" key="3">
    <source>
        <dbReference type="ARBA" id="ARBA00012439"/>
    </source>
</evidence>
<dbReference type="GO" id="GO:0046872">
    <property type="term" value="F:metal ion binding"/>
    <property type="evidence" value="ECO:0007669"/>
    <property type="project" value="UniProtKB-KW"/>
</dbReference>
<evidence type="ECO:0000256" key="12">
    <source>
        <dbReference type="RuleBase" id="RU004466"/>
    </source>
</evidence>
<dbReference type="EC" id="2.5.1.10" evidence="3"/>
<dbReference type="STRING" id="1514105.AOC36_04885"/>
<keyword evidence="6" id="KW-0479">Metal-binding</keyword>
<evidence type="ECO:0000256" key="4">
    <source>
        <dbReference type="ARBA" id="ARBA00015100"/>
    </source>
</evidence>
<evidence type="ECO:0000256" key="8">
    <source>
        <dbReference type="ARBA" id="ARBA00023229"/>
    </source>
</evidence>
<accession>A0A120JTM5</accession>
<comment type="similarity">
    <text evidence="2 12">Belongs to the FPP/GGPP synthase family.</text>
</comment>